<evidence type="ECO:0000256" key="3">
    <source>
        <dbReference type="ARBA" id="ARBA00022490"/>
    </source>
</evidence>
<evidence type="ECO:0000256" key="5">
    <source>
        <dbReference type="ARBA" id="ARBA00023212"/>
    </source>
</evidence>
<name>A0A540M408_MALBA</name>
<feature type="domain" description="TPX2 C-terminal" evidence="6">
    <location>
        <begin position="5"/>
        <end position="41"/>
    </location>
</feature>
<proteinExistence type="inferred from homology"/>
<dbReference type="EMBL" id="VIEB01000367">
    <property type="protein sequence ID" value="TQD93465.1"/>
    <property type="molecule type" value="Genomic_DNA"/>
</dbReference>
<dbReference type="GO" id="GO:0005874">
    <property type="term" value="C:microtubule"/>
    <property type="evidence" value="ECO:0007669"/>
    <property type="project" value="UniProtKB-KW"/>
</dbReference>
<dbReference type="GO" id="GO:0000226">
    <property type="term" value="P:microtubule cytoskeleton organization"/>
    <property type="evidence" value="ECO:0007669"/>
    <property type="project" value="InterPro"/>
</dbReference>
<keyword evidence="5" id="KW-0206">Cytoskeleton</keyword>
<evidence type="ECO:0000256" key="4">
    <source>
        <dbReference type="ARBA" id="ARBA00022701"/>
    </source>
</evidence>
<dbReference type="GO" id="GO:0008017">
    <property type="term" value="F:microtubule binding"/>
    <property type="evidence" value="ECO:0007669"/>
    <property type="project" value="InterPro"/>
</dbReference>
<evidence type="ECO:0000256" key="2">
    <source>
        <dbReference type="ARBA" id="ARBA00005885"/>
    </source>
</evidence>
<keyword evidence="4" id="KW-0493">Microtubule</keyword>
<organism evidence="7 8">
    <name type="scientific">Malus baccata</name>
    <name type="common">Siberian crab apple</name>
    <name type="synonym">Pyrus baccata</name>
    <dbReference type="NCBI Taxonomy" id="106549"/>
    <lineage>
        <taxon>Eukaryota</taxon>
        <taxon>Viridiplantae</taxon>
        <taxon>Streptophyta</taxon>
        <taxon>Embryophyta</taxon>
        <taxon>Tracheophyta</taxon>
        <taxon>Spermatophyta</taxon>
        <taxon>Magnoliopsida</taxon>
        <taxon>eudicotyledons</taxon>
        <taxon>Gunneridae</taxon>
        <taxon>Pentapetalae</taxon>
        <taxon>rosids</taxon>
        <taxon>fabids</taxon>
        <taxon>Rosales</taxon>
        <taxon>Rosaceae</taxon>
        <taxon>Amygdaloideae</taxon>
        <taxon>Maleae</taxon>
        <taxon>Malus</taxon>
    </lineage>
</organism>
<evidence type="ECO:0000256" key="1">
    <source>
        <dbReference type="ARBA" id="ARBA00004245"/>
    </source>
</evidence>
<comment type="similarity">
    <text evidence="2">Belongs to the TPX2 family.</text>
</comment>
<dbReference type="STRING" id="106549.A0A540M408"/>
<keyword evidence="3" id="KW-0963">Cytoplasm</keyword>
<evidence type="ECO:0000313" key="7">
    <source>
        <dbReference type="EMBL" id="TQD93465.1"/>
    </source>
</evidence>
<dbReference type="AlphaFoldDB" id="A0A540M408"/>
<dbReference type="InterPro" id="IPR027329">
    <property type="entry name" value="TPX2_C"/>
</dbReference>
<protein>
    <recommendedName>
        <fullName evidence="6">TPX2 C-terminal domain-containing protein</fullName>
    </recommendedName>
</protein>
<accession>A0A540M408</accession>
<reference evidence="7 8" key="1">
    <citation type="journal article" date="2019" name="G3 (Bethesda)">
        <title>Sequencing of a Wild Apple (Malus baccata) Genome Unravels the Differences Between Cultivated and Wild Apple Species Regarding Disease Resistance and Cold Tolerance.</title>
        <authorList>
            <person name="Chen X."/>
        </authorList>
    </citation>
    <scope>NUCLEOTIDE SEQUENCE [LARGE SCALE GENOMIC DNA]</scope>
    <source>
        <strain evidence="8">cv. Shandingzi</strain>
        <tissue evidence="7">Leaves</tissue>
    </source>
</reference>
<evidence type="ECO:0000259" key="6">
    <source>
        <dbReference type="Pfam" id="PF06886"/>
    </source>
</evidence>
<dbReference type="PANTHER" id="PTHR46372:SF2">
    <property type="entry name" value="PROTEIN WVD2-LIKE 3"/>
    <property type="match status" value="1"/>
</dbReference>
<dbReference type="PANTHER" id="PTHR46372">
    <property type="entry name" value="PROTEIN WVD2-LIKE 3"/>
    <property type="match status" value="1"/>
</dbReference>
<comment type="subcellular location">
    <subcellularLocation>
        <location evidence="1">Cytoplasm</location>
        <location evidence="1">Cytoskeleton</location>
    </subcellularLocation>
</comment>
<sequence>MDELRKGQETLKAEIRMLRKKLTFKKTPMPSFYLEPPPPKVELKKFSGECDLML</sequence>
<evidence type="ECO:0000313" key="8">
    <source>
        <dbReference type="Proteomes" id="UP000315295"/>
    </source>
</evidence>
<keyword evidence="8" id="KW-1185">Reference proteome</keyword>
<gene>
    <name evidence="7" type="ORF">C1H46_020933</name>
</gene>
<dbReference type="InterPro" id="IPR044806">
    <property type="entry name" value="WVD2/WDL1-4"/>
</dbReference>
<dbReference type="Pfam" id="PF06886">
    <property type="entry name" value="TPX2"/>
    <property type="match status" value="1"/>
</dbReference>
<dbReference type="Proteomes" id="UP000315295">
    <property type="component" value="Unassembled WGS sequence"/>
</dbReference>
<comment type="caution">
    <text evidence="7">The sequence shown here is derived from an EMBL/GenBank/DDBJ whole genome shotgun (WGS) entry which is preliminary data.</text>
</comment>